<dbReference type="PROSITE" id="PS51671">
    <property type="entry name" value="ACT"/>
    <property type="match status" value="1"/>
</dbReference>
<dbReference type="AlphaFoldDB" id="A0A450V6U2"/>
<dbReference type="GO" id="GO:0042594">
    <property type="term" value="P:response to starvation"/>
    <property type="evidence" value="ECO:0007669"/>
    <property type="project" value="TreeGrafter"/>
</dbReference>
<keyword evidence="11" id="KW-0418">Kinase</keyword>
<dbReference type="Gene3D" id="1.10.3210.10">
    <property type="entry name" value="Hypothetical protein af1432"/>
    <property type="match status" value="1"/>
</dbReference>
<dbReference type="Gene3D" id="3.30.70.260">
    <property type="match status" value="1"/>
</dbReference>
<reference evidence="11" key="1">
    <citation type="submission" date="2019-02" db="EMBL/GenBank/DDBJ databases">
        <authorList>
            <person name="Gruber-Vodicka R. H."/>
            <person name="Seah K. B. B."/>
        </authorList>
    </citation>
    <scope>NUCLEOTIDE SEQUENCE</scope>
    <source>
        <strain evidence="11">BECK_SA2B12</strain>
        <strain evidence="9">BECK_SA2B15</strain>
        <strain evidence="10">BECK_SA2B20</strain>
    </source>
</reference>
<dbReference type="InterPro" id="IPR003607">
    <property type="entry name" value="HD/PDEase_dom"/>
</dbReference>
<dbReference type="UniPathway" id="UPA00908">
    <property type="reaction ID" value="UER00886"/>
</dbReference>
<dbReference type="CDD" id="cd04876">
    <property type="entry name" value="ACT_RelA-SpoT"/>
    <property type="match status" value="1"/>
</dbReference>
<dbReference type="NCBIfam" id="TIGR00691">
    <property type="entry name" value="spoT_relA"/>
    <property type="match status" value="1"/>
</dbReference>
<dbReference type="GO" id="GO:0015970">
    <property type="term" value="P:guanosine tetraphosphate biosynthetic process"/>
    <property type="evidence" value="ECO:0007669"/>
    <property type="project" value="UniProtKB-UniPathway"/>
</dbReference>
<dbReference type="Pfam" id="PF04607">
    <property type="entry name" value="RelA_SpoT"/>
    <property type="match status" value="1"/>
</dbReference>
<dbReference type="CDD" id="cd05399">
    <property type="entry name" value="NT_Rel-Spo_like"/>
    <property type="match status" value="1"/>
</dbReference>
<dbReference type="InterPro" id="IPR007685">
    <property type="entry name" value="RelA_SpoT"/>
</dbReference>
<dbReference type="GO" id="GO:0015949">
    <property type="term" value="P:nucleobase-containing small molecule interconversion"/>
    <property type="evidence" value="ECO:0007669"/>
    <property type="project" value="UniProtKB-ARBA"/>
</dbReference>
<dbReference type="PANTHER" id="PTHR21262:SF36">
    <property type="entry name" value="BIFUNCTIONAL (P)PPGPP SYNTHASE_HYDROLASE SPOT"/>
    <property type="match status" value="1"/>
</dbReference>
<evidence type="ECO:0000313" key="10">
    <source>
        <dbReference type="EMBL" id="VFJ93820.1"/>
    </source>
</evidence>
<dbReference type="PROSITE" id="PS51880">
    <property type="entry name" value="TGS"/>
    <property type="match status" value="1"/>
</dbReference>
<dbReference type="SUPFAM" id="SSF81271">
    <property type="entry name" value="TGS-like"/>
    <property type="match status" value="1"/>
</dbReference>
<feature type="domain" description="ACT" evidence="6">
    <location>
        <begin position="680"/>
        <end position="752"/>
    </location>
</feature>
<feature type="domain" description="TGS" evidence="8">
    <location>
        <begin position="430"/>
        <end position="491"/>
    </location>
</feature>
<dbReference type="InterPro" id="IPR043519">
    <property type="entry name" value="NT_sf"/>
</dbReference>
<gene>
    <name evidence="9" type="ORF">BECKH772A_GA0070896_100524</name>
    <name evidence="10" type="ORF">BECKH772B_GA0070898_100514</name>
    <name evidence="11" type="ORF">BECKH772C_GA0070978_100473</name>
</gene>
<dbReference type="GO" id="GO:0016301">
    <property type="term" value="F:kinase activity"/>
    <property type="evidence" value="ECO:0007669"/>
    <property type="project" value="UniProtKB-KW"/>
</dbReference>
<name>A0A450V6U2_9GAMM</name>
<feature type="domain" description="HD" evidence="7">
    <location>
        <begin position="89"/>
        <end position="188"/>
    </location>
</feature>
<comment type="similarity">
    <text evidence="5">Belongs to the relA/spoT family.</text>
</comment>
<organism evidence="11">
    <name type="scientific">Candidatus Kentrum eta</name>
    <dbReference type="NCBI Taxonomy" id="2126337"/>
    <lineage>
        <taxon>Bacteria</taxon>
        <taxon>Pseudomonadati</taxon>
        <taxon>Pseudomonadota</taxon>
        <taxon>Gammaproteobacteria</taxon>
        <taxon>Candidatus Kentrum</taxon>
    </lineage>
</organism>
<dbReference type="PANTHER" id="PTHR21262">
    <property type="entry name" value="GUANOSINE-3',5'-BIS DIPHOSPHATE 3'-PYROPHOSPHOHYDROLASE"/>
    <property type="match status" value="1"/>
</dbReference>
<keyword evidence="11" id="KW-0808">Transferase</keyword>
<evidence type="ECO:0000256" key="2">
    <source>
        <dbReference type="ARBA" id="ARBA00024329"/>
    </source>
</evidence>
<evidence type="ECO:0000256" key="1">
    <source>
        <dbReference type="ARBA" id="ARBA00022801"/>
    </source>
</evidence>
<dbReference type="InterPro" id="IPR004811">
    <property type="entry name" value="RelA/Spo_fam"/>
</dbReference>
<evidence type="ECO:0000259" key="7">
    <source>
        <dbReference type="PROSITE" id="PS51831"/>
    </source>
</evidence>
<comment type="pathway">
    <text evidence="2">Purine metabolism; ppGpp biosynthesis; ppGpp from GDP: step 1/1.</text>
</comment>
<dbReference type="PROSITE" id="PS51831">
    <property type="entry name" value="HD"/>
    <property type="match status" value="1"/>
</dbReference>
<dbReference type="GO" id="GO:0008893">
    <property type="term" value="F:guanosine-3',5'-bis(diphosphate) 3'-diphosphatase activity"/>
    <property type="evidence" value="ECO:0007669"/>
    <property type="project" value="UniProtKB-EC"/>
</dbReference>
<dbReference type="CDD" id="cd01668">
    <property type="entry name" value="TGS_RSH"/>
    <property type="match status" value="1"/>
</dbReference>
<evidence type="ECO:0000313" key="9">
    <source>
        <dbReference type="EMBL" id="VFJ93087.1"/>
    </source>
</evidence>
<evidence type="ECO:0000256" key="5">
    <source>
        <dbReference type="RuleBase" id="RU003847"/>
    </source>
</evidence>
<dbReference type="InterPro" id="IPR012675">
    <property type="entry name" value="Beta-grasp_dom_sf"/>
</dbReference>
<dbReference type="InterPro" id="IPR045600">
    <property type="entry name" value="RelA/SpoT_AH_RIS"/>
</dbReference>
<dbReference type="GO" id="GO:0005886">
    <property type="term" value="C:plasma membrane"/>
    <property type="evidence" value="ECO:0007669"/>
    <property type="project" value="TreeGrafter"/>
</dbReference>
<dbReference type="Pfam" id="PF02824">
    <property type="entry name" value="TGS"/>
    <property type="match status" value="1"/>
</dbReference>
<evidence type="ECO:0000259" key="6">
    <source>
        <dbReference type="PROSITE" id="PS51671"/>
    </source>
</evidence>
<dbReference type="EMBL" id="CAADFI010000051">
    <property type="protein sequence ID" value="VFJ93820.1"/>
    <property type="molecule type" value="Genomic_DNA"/>
</dbReference>
<evidence type="ECO:0000256" key="4">
    <source>
        <dbReference type="ARBA" id="ARBA00047968"/>
    </source>
</evidence>
<dbReference type="SUPFAM" id="SSF81301">
    <property type="entry name" value="Nucleotidyltransferase"/>
    <property type="match status" value="1"/>
</dbReference>
<dbReference type="Gene3D" id="3.10.20.30">
    <property type="match status" value="1"/>
</dbReference>
<dbReference type="SMART" id="SM00471">
    <property type="entry name" value="HDc"/>
    <property type="match status" value="1"/>
</dbReference>
<dbReference type="CDD" id="cd00077">
    <property type="entry name" value="HDc"/>
    <property type="match status" value="1"/>
</dbReference>
<dbReference type="SUPFAM" id="SSF55021">
    <property type="entry name" value="ACT-like"/>
    <property type="match status" value="1"/>
</dbReference>
<dbReference type="InterPro" id="IPR045865">
    <property type="entry name" value="ACT-like_dom_sf"/>
</dbReference>
<dbReference type="FunFam" id="3.10.20.30:FF:000002">
    <property type="entry name" value="GTP pyrophosphokinase (RelA/SpoT)"/>
    <property type="match status" value="1"/>
</dbReference>
<dbReference type="FunFam" id="1.10.3210.10:FF:000001">
    <property type="entry name" value="GTP pyrophosphokinase RelA"/>
    <property type="match status" value="1"/>
</dbReference>
<evidence type="ECO:0000259" key="8">
    <source>
        <dbReference type="PROSITE" id="PS51880"/>
    </source>
</evidence>
<protein>
    <recommendedName>
        <fullName evidence="3">guanosine-3',5'-bis(diphosphate) 3'-diphosphatase</fullName>
        <ecNumber evidence="3">3.1.7.2</ecNumber>
    </recommendedName>
</protein>
<evidence type="ECO:0000256" key="3">
    <source>
        <dbReference type="ARBA" id="ARBA00024387"/>
    </source>
</evidence>
<sequence>MFGPFSPTSPFSKEFLRGLRIPYRSNASALSPVKYPPDREVIEHEYRISKLCELAEQYLEPALIKEIYRAYLFGAEAHDGQYRETGEPYIFHPLHVAKILAEMHLDHQTIIAAILHDVIEDTPTGRAHVGKAFGSEVAKLVEGVSKLAHVTFNTRAEKQAENFRKMLLAMTRDIRVILIKLADRIHNMQTLGGLSKEKRARIARETLEIYAPIASRLGLNNISVELEELGFRILYPMRYRVLAEKIRTTRGNRRRLLGKIEKGIEHRLQEEDIACQISGREKHLYSLYRKMRDKGRRFSEVRDIHAFRIIVDKVDTCYRALGVVHSLYKPVPGRFKDYIAIPKANSYQSLHTVLVGPQGIPIEIQIRTEEMNAVAETGIATHCRYRSDVTVTNTAHQRTRKWLQGLSEIQKKSGNPLEFMENVKVDLFPDEVYVFTPAGEIKELPRGATAVDFAYAVHTGVGNTCVAVKINRRYAPLLSPLKNGQTIEVLTAPWAHPNPGWLHFVVTAKAQSNIRNYLKKLKRGEIILLGRSLLTQSLAVASGKLDQIPQKRMEAVLGELGFDDLDSLLLEIGSGKRKAVLVACEFLTEIGIEQGPTHRQLPDYQFHYPLRIKGTEGMVVALSKCCYPIPGDSIAGVSTGRGVVIHTSACKNVPGRRDRNADKLVNVVWEADLEGEFPVSIRIDAINRKGALATFATTIADMGANIENVVIPDRDGLQNSIDFVIDVKDRRHLARVIKQLRAIDLVSRITRP</sequence>
<proteinExistence type="inferred from homology"/>
<accession>A0A450V6U2</accession>
<evidence type="ECO:0000313" key="11">
    <source>
        <dbReference type="EMBL" id="VFK00486.1"/>
    </source>
</evidence>
<comment type="catalytic activity">
    <reaction evidence="4">
        <text>guanosine 3',5'-bis(diphosphate) + H2O = GDP + diphosphate + H(+)</text>
        <dbReference type="Rhea" id="RHEA:14253"/>
        <dbReference type="ChEBI" id="CHEBI:15377"/>
        <dbReference type="ChEBI" id="CHEBI:15378"/>
        <dbReference type="ChEBI" id="CHEBI:33019"/>
        <dbReference type="ChEBI" id="CHEBI:58189"/>
        <dbReference type="ChEBI" id="CHEBI:77828"/>
        <dbReference type="EC" id="3.1.7.2"/>
    </reaction>
</comment>
<dbReference type="EMBL" id="CAADFJ010000047">
    <property type="protein sequence ID" value="VFK00486.1"/>
    <property type="molecule type" value="Genomic_DNA"/>
</dbReference>
<dbReference type="InterPro" id="IPR002912">
    <property type="entry name" value="ACT_dom"/>
</dbReference>
<dbReference type="FunFam" id="3.30.460.10:FF:000001">
    <property type="entry name" value="GTP pyrophosphokinase RelA"/>
    <property type="match status" value="1"/>
</dbReference>
<dbReference type="Pfam" id="PF13291">
    <property type="entry name" value="ACT_4"/>
    <property type="match status" value="1"/>
</dbReference>
<dbReference type="EC" id="3.1.7.2" evidence="3"/>
<dbReference type="EMBL" id="CAADFG010000052">
    <property type="protein sequence ID" value="VFJ93087.1"/>
    <property type="molecule type" value="Genomic_DNA"/>
</dbReference>
<dbReference type="Pfam" id="PF19296">
    <property type="entry name" value="RelA_AH_RIS"/>
    <property type="match status" value="1"/>
</dbReference>
<dbReference type="Pfam" id="PF13328">
    <property type="entry name" value="HD_4"/>
    <property type="match status" value="1"/>
</dbReference>
<dbReference type="Gene3D" id="3.30.460.10">
    <property type="entry name" value="Beta Polymerase, domain 2"/>
    <property type="match status" value="1"/>
</dbReference>
<comment type="function">
    <text evidence="5">In eubacteria ppGpp (guanosine 3'-diphosphate 5'-diphosphate) is a mediator of the stringent response that coordinates a variety of cellular activities in response to changes in nutritional abundance.</text>
</comment>
<dbReference type="InterPro" id="IPR004095">
    <property type="entry name" value="TGS"/>
</dbReference>
<dbReference type="InterPro" id="IPR012676">
    <property type="entry name" value="TGS-like"/>
</dbReference>
<dbReference type="InterPro" id="IPR006674">
    <property type="entry name" value="HD_domain"/>
</dbReference>
<dbReference type="SMART" id="SM00954">
    <property type="entry name" value="RelA_SpoT"/>
    <property type="match status" value="1"/>
</dbReference>
<dbReference type="SUPFAM" id="SSF109604">
    <property type="entry name" value="HD-domain/PDEase-like"/>
    <property type="match status" value="1"/>
</dbReference>
<dbReference type="InterPro" id="IPR033655">
    <property type="entry name" value="TGS_RelA/SpoT"/>
</dbReference>
<dbReference type="GO" id="GO:0008728">
    <property type="term" value="F:GTP diphosphokinase activity"/>
    <property type="evidence" value="ECO:0007669"/>
    <property type="project" value="TreeGrafter"/>
</dbReference>
<keyword evidence="1" id="KW-0378">Hydrolase</keyword>